<dbReference type="EMBL" id="BJNV01000009">
    <property type="protein sequence ID" value="GEC94656.1"/>
    <property type="molecule type" value="Genomic_DNA"/>
</dbReference>
<dbReference type="GO" id="GO:0042834">
    <property type="term" value="F:peptidoglycan binding"/>
    <property type="evidence" value="ECO:0007669"/>
    <property type="project" value="InterPro"/>
</dbReference>
<feature type="transmembrane region" description="Helical" evidence="2">
    <location>
        <begin position="22"/>
        <end position="43"/>
    </location>
</feature>
<dbReference type="OrthoDB" id="9181370at2"/>
<name>A0A4Y4CQS9_ZOORA</name>
<dbReference type="GO" id="GO:0032506">
    <property type="term" value="P:cytokinetic process"/>
    <property type="evidence" value="ECO:0007669"/>
    <property type="project" value="TreeGrafter"/>
</dbReference>
<evidence type="ECO:0000313" key="5">
    <source>
        <dbReference type="Proteomes" id="UP000318422"/>
    </source>
</evidence>
<feature type="region of interest" description="Disordered" evidence="1">
    <location>
        <begin position="89"/>
        <end position="142"/>
    </location>
</feature>
<keyword evidence="2" id="KW-1133">Transmembrane helix</keyword>
<organism evidence="4 5">
    <name type="scientific">Zoogloea ramigera</name>
    <dbReference type="NCBI Taxonomy" id="350"/>
    <lineage>
        <taxon>Bacteria</taxon>
        <taxon>Pseudomonadati</taxon>
        <taxon>Pseudomonadota</taxon>
        <taxon>Betaproteobacteria</taxon>
        <taxon>Rhodocyclales</taxon>
        <taxon>Zoogloeaceae</taxon>
        <taxon>Zoogloea</taxon>
    </lineage>
</organism>
<feature type="compositionally biased region" description="Basic and acidic residues" evidence="1">
    <location>
        <begin position="108"/>
        <end position="117"/>
    </location>
</feature>
<dbReference type="InterPro" id="IPR036680">
    <property type="entry name" value="SPOR-like_sf"/>
</dbReference>
<dbReference type="InterPro" id="IPR052521">
    <property type="entry name" value="Cell_div_SPOR-domain"/>
</dbReference>
<evidence type="ECO:0000256" key="2">
    <source>
        <dbReference type="SAM" id="Phobius"/>
    </source>
</evidence>
<evidence type="ECO:0000256" key="1">
    <source>
        <dbReference type="SAM" id="MobiDB-lite"/>
    </source>
</evidence>
<dbReference type="Gene3D" id="3.30.70.1070">
    <property type="entry name" value="Sporulation related repeat"/>
    <property type="match status" value="1"/>
</dbReference>
<keyword evidence="5" id="KW-1185">Reference proteome</keyword>
<comment type="caution">
    <text evidence="4">The sequence shown here is derived from an EMBL/GenBank/DDBJ whole genome shotgun (WGS) entry which is preliminary data.</text>
</comment>
<dbReference type="RefSeq" id="WP_141349423.1">
    <property type="nucleotide sequence ID" value="NZ_BJNV01000009.1"/>
</dbReference>
<dbReference type="SUPFAM" id="SSF110997">
    <property type="entry name" value="Sporulation related repeat"/>
    <property type="match status" value="1"/>
</dbReference>
<dbReference type="Proteomes" id="UP000318422">
    <property type="component" value="Unassembled WGS sequence"/>
</dbReference>
<sequence length="287" mass="29400">MNEERKTAEVEAVGDEDGRRQLWVRAGMAVGLIGLLLGGLAVFDHQSRPPVPEEEVVLPTKPIAPAQVASEAGRDAPPDVLRAGAEAALRPVAPPEEAPAPSLPPDTKASRAERLERQANVVEGTRPPARPAQGTMAPAAPGRVETVRKPDEPAVPTAPQSAVAPAARSATAAVAPVPATAQAPAAVPAVRPAPAASAPAPTVAAEAGAAPAPRAAADGAYYLPLGAFPTAEQAEVLRARLSAAGVPSHLETRVLVGPFADRRDALAAQARLREKGFTPGELLPFRR</sequence>
<protein>
    <recommendedName>
        <fullName evidence="3">SPOR domain-containing protein</fullName>
    </recommendedName>
</protein>
<dbReference type="Pfam" id="PF05036">
    <property type="entry name" value="SPOR"/>
    <property type="match status" value="1"/>
</dbReference>
<dbReference type="InterPro" id="IPR007730">
    <property type="entry name" value="SPOR-like_dom"/>
</dbReference>
<dbReference type="GO" id="GO:0032153">
    <property type="term" value="C:cell division site"/>
    <property type="evidence" value="ECO:0007669"/>
    <property type="project" value="TreeGrafter"/>
</dbReference>
<reference evidence="4 5" key="1">
    <citation type="submission" date="2019-06" db="EMBL/GenBank/DDBJ databases">
        <title>Whole genome shotgun sequence of Zoogloea ramigera NBRC 15342.</title>
        <authorList>
            <person name="Hosoyama A."/>
            <person name="Uohara A."/>
            <person name="Ohji S."/>
            <person name="Ichikawa N."/>
        </authorList>
    </citation>
    <scope>NUCLEOTIDE SEQUENCE [LARGE SCALE GENOMIC DNA]</scope>
    <source>
        <strain evidence="4 5">NBRC 15342</strain>
    </source>
</reference>
<evidence type="ECO:0000313" key="4">
    <source>
        <dbReference type="EMBL" id="GEC94656.1"/>
    </source>
</evidence>
<dbReference type="AlphaFoldDB" id="A0A4Y4CQS9"/>
<feature type="compositionally biased region" description="Pro residues" evidence="1">
    <location>
        <begin position="92"/>
        <end position="104"/>
    </location>
</feature>
<gene>
    <name evidence="4" type="ORF">ZRA01_07290</name>
</gene>
<evidence type="ECO:0000259" key="3">
    <source>
        <dbReference type="Pfam" id="PF05036"/>
    </source>
</evidence>
<proteinExistence type="predicted"/>
<accession>A0A4Y4CQS9</accession>
<keyword evidence="2" id="KW-0812">Transmembrane</keyword>
<dbReference type="PANTHER" id="PTHR38687">
    <property type="entry name" value="CELL DIVISION PROTEIN DEDD-RELATED"/>
    <property type="match status" value="1"/>
</dbReference>
<dbReference type="GO" id="GO:0030428">
    <property type="term" value="C:cell septum"/>
    <property type="evidence" value="ECO:0007669"/>
    <property type="project" value="TreeGrafter"/>
</dbReference>
<dbReference type="PANTHER" id="PTHR38687:SF1">
    <property type="entry name" value="CELL DIVISION PROTEIN DEDD"/>
    <property type="match status" value="1"/>
</dbReference>
<feature type="domain" description="SPOR" evidence="3">
    <location>
        <begin position="218"/>
        <end position="278"/>
    </location>
</feature>
<keyword evidence="2" id="KW-0472">Membrane</keyword>